<feature type="region of interest" description="Disordered" evidence="1">
    <location>
        <begin position="85"/>
        <end position="105"/>
    </location>
</feature>
<evidence type="ECO:0000313" key="2">
    <source>
        <dbReference type="EMBL" id="CAB9503349.1"/>
    </source>
</evidence>
<proteinExistence type="predicted"/>
<gene>
    <name evidence="2" type="ORF">SEMRO_163_G073130.1</name>
</gene>
<accession>A0A9N8DIN4</accession>
<evidence type="ECO:0000256" key="1">
    <source>
        <dbReference type="SAM" id="MobiDB-lite"/>
    </source>
</evidence>
<comment type="caution">
    <text evidence="2">The sequence shown here is derived from an EMBL/GenBank/DDBJ whole genome shotgun (WGS) entry which is preliminary data.</text>
</comment>
<reference evidence="2" key="1">
    <citation type="submission" date="2020-06" db="EMBL/GenBank/DDBJ databases">
        <authorList>
            <consortium name="Plant Systems Biology data submission"/>
        </authorList>
    </citation>
    <scope>NUCLEOTIDE SEQUENCE</scope>
    <source>
        <strain evidence="2">D6</strain>
    </source>
</reference>
<evidence type="ECO:0000313" key="3">
    <source>
        <dbReference type="Proteomes" id="UP001153069"/>
    </source>
</evidence>
<sequence length="453" mass="48366">MAGLAKQSSIGSGLARVAASTPIKVLHSLAELMSVKSTGSSQDDVNRARDRMWAKIPWENAADVDAKGEDLSTACDFSSFPSLSLQKKDDNDQSESSSSSEALFHHSKGEVEAHVARLLSRPILVANDQDRVCEEDEDEESFIAGSIEHVPQQMQQNLVLSFSTLVQSRLRAYATFLARHGLSVAACSDTVDEVEEGVLGVEQKLETLIGLGQTVSSGDVEILCTAHPGLAETQGDGEEDLQVTMPLSMQGSISVFIPTLDGGSKRLDLKIQTSGSITGPSLSSICTGIFSKASSLRVVQLDLDMKDLLSSMKEGANDTASLIVDMTNDAFAIPLPRMGASQVAAMVAPPPPVKAGRQLEAPSRKRPNIVEDDRPPIITPDLTYVSATTQHPSDLDLADLLEGDLSSLSPDKCSKIVDCVFDTCDVRVFRPPGKRARFGSDDSIAAVFAPRLA</sequence>
<organism evidence="2 3">
    <name type="scientific">Seminavis robusta</name>
    <dbReference type="NCBI Taxonomy" id="568900"/>
    <lineage>
        <taxon>Eukaryota</taxon>
        <taxon>Sar</taxon>
        <taxon>Stramenopiles</taxon>
        <taxon>Ochrophyta</taxon>
        <taxon>Bacillariophyta</taxon>
        <taxon>Bacillariophyceae</taxon>
        <taxon>Bacillariophycidae</taxon>
        <taxon>Naviculales</taxon>
        <taxon>Naviculaceae</taxon>
        <taxon>Seminavis</taxon>
    </lineage>
</organism>
<dbReference type="Proteomes" id="UP001153069">
    <property type="component" value="Unassembled WGS sequence"/>
</dbReference>
<dbReference type="OrthoDB" id="56073at2759"/>
<dbReference type="EMBL" id="CAICTM010000162">
    <property type="protein sequence ID" value="CAB9503349.1"/>
    <property type="molecule type" value="Genomic_DNA"/>
</dbReference>
<protein>
    <submittedName>
        <fullName evidence="2">Uncharacterized protein</fullName>
    </submittedName>
</protein>
<keyword evidence="3" id="KW-1185">Reference proteome</keyword>
<feature type="region of interest" description="Disordered" evidence="1">
    <location>
        <begin position="354"/>
        <end position="373"/>
    </location>
</feature>
<dbReference type="AlphaFoldDB" id="A0A9N8DIN4"/>
<name>A0A9N8DIN4_9STRA</name>